<protein>
    <submittedName>
        <fullName evidence="1">Uncharacterized protein</fullName>
    </submittedName>
</protein>
<keyword evidence="2" id="KW-1185">Reference proteome</keyword>
<accession>A0ACC2LGD8</accession>
<comment type="caution">
    <text evidence="1">The sequence shown here is derived from an EMBL/GenBank/DDBJ whole genome shotgun (WGS) entry which is preliminary data.</text>
</comment>
<proteinExistence type="predicted"/>
<organism evidence="1 2">
    <name type="scientific">Persea americana</name>
    <name type="common">Avocado</name>
    <dbReference type="NCBI Taxonomy" id="3435"/>
    <lineage>
        <taxon>Eukaryota</taxon>
        <taxon>Viridiplantae</taxon>
        <taxon>Streptophyta</taxon>
        <taxon>Embryophyta</taxon>
        <taxon>Tracheophyta</taxon>
        <taxon>Spermatophyta</taxon>
        <taxon>Magnoliopsida</taxon>
        <taxon>Magnoliidae</taxon>
        <taxon>Laurales</taxon>
        <taxon>Lauraceae</taxon>
        <taxon>Persea</taxon>
    </lineage>
</organism>
<sequence length="185" mass="19985">MFYVQLILNGLRLEYSPFKTSIRTRSTPITIEELHVLLLCEELNLESAQQLVSDFNSTVLIASKESDKKGSSASSFGSTSSFGNAFSGSGFGSRGRGSGKGGRNNAISYGNSQNTSNNQSVYPKPCCQIYTRTGHLALGYQGNEQVAIGNGQANQFSEDGNCLFVFDSDGFSIQDWSTGTFPKIE</sequence>
<name>A0ACC2LGD8_PERAE</name>
<reference evidence="1 2" key="1">
    <citation type="journal article" date="2022" name="Hortic Res">
        <title>A haplotype resolved chromosomal level avocado genome allows analysis of novel avocado genes.</title>
        <authorList>
            <person name="Nath O."/>
            <person name="Fletcher S.J."/>
            <person name="Hayward A."/>
            <person name="Shaw L.M."/>
            <person name="Masouleh A.K."/>
            <person name="Furtado A."/>
            <person name="Henry R.J."/>
            <person name="Mitter N."/>
        </authorList>
    </citation>
    <scope>NUCLEOTIDE SEQUENCE [LARGE SCALE GENOMIC DNA]</scope>
    <source>
        <strain evidence="2">cv. Hass</strain>
    </source>
</reference>
<dbReference type="Proteomes" id="UP001234297">
    <property type="component" value="Chromosome 8"/>
</dbReference>
<dbReference type="EMBL" id="CM056816">
    <property type="protein sequence ID" value="KAJ8632410.1"/>
    <property type="molecule type" value="Genomic_DNA"/>
</dbReference>
<gene>
    <name evidence="1" type="ORF">MRB53_025746</name>
</gene>
<evidence type="ECO:0000313" key="2">
    <source>
        <dbReference type="Proteomes" id="UP001234297"/>
    </source>
</evidence>
<evidence type="ECO:0000313" key="1">
    <source>
        <dbReference type="EMBL" id="KAJ8632410.1"/>
    </source>
</evidence>